<dbReference type="SMART" id="SM00288">
    <property type="entry name" value="VHS"/>
    <property type="match status" value="1"/>
</dbReference>
<keyword evidence="3" id="KW-0333">Golgi apparatus</keyword>
<dbReference type="GO" id="GO:0030136">
    <property type="term" value="C:clathrin-coated vesicle"/>
    <property type="evidence" value="ECO:0007669"/>
    <property type="project" value="UniProtKB-SubCell"/>
</dbReference>
<dbReference type="Proteomes" id="UP000091857">
    <property type="component" value="Chromosome 4"/>
</dbReference>
<evidence type="ECO:0000313" key="8">
    <source>
        <dbReference type="Proteomes" id="UP000091857"/>
    </source>
</evidence>
<evidence type="ECO:0000256" key="1">
    <source>
        <dbReference type="ARBA" id="ARBA00004132"/>
    </source>
</evidence>
<evidence type="ECO:0000256" key="4">
    <source>
        <dbReference type="ARBA" id="ARBA00023329"/>
    </source>
</evidence>
<evidence type="ECO:0000256" key="3">
    <source>
        <dbReference type="ARBA" id="ARBA00023034"/>
    </source>
</evidence>
<dbReference type="InterPro" id="IPR008942">
    <property type="entry name" value="ENTH_VHS"/>
</dbReference>
<dbReference type="Gramene" id="Manes.04G131700.1.v8.1">
    <property type="protein sequence ID" value="Manes.04G131700.1.v8.1.CDS"/>
    <property type="gene ID" value="Manes.04G131700.v8.1"/>
</dbReference>
<dbReference type="GO" id="GO:0035091">
    <property type="term" value="F:phosphatidylinositol binding"/>
    <property type="evidence" value="ECO:0007669"/>
    <property type="project" value="InterPro"/>
</dbReference>
<evidence type="ECO:0000256" key="5">
    <source>
        <dbReference type="SAM" id="MobiDB-lite"/>
    </source>
</evidence>
<dbReference type="CDD" id="cd03572">
    <property type="entry name" value="ENTH_like_Tepsin"/>
    <property type="match status" value="1"/>
</dbReference>
<proteinExistence type="predicted"/>
<keyword evidence="4" id="KW-0968">Cytoplasmic vesicle</keyword>
<feature type="compositionally biased region" description="Polar residues" evidence="5">
    <location>
        <begin position="222"/>
        <end position="262"/>
    </location>
</feature>
<dbReference type="SUPFAM" id="SSF48371">
    <property type="entry name" value="ARM repeat"/>
    <property type="match status" value="1"/>
</dbReference>
<dbReference type="Gene3D" id="1.25.40.90">
    <property type="match status" value="1"/>
</dbReference>
<feature type="domain" description="VHS" evidence="6">
    <location>
        <begin position="20"/>
        <end position="89"/>
    </location>
</feature>
<name>A0A2C9W266_MANES</name>
<keyword evidence="8" id="KW-1185">Reference proteome</keyword>
<feature type="region of interest" description="Disordered" evidence="5">
    <location>
        <begin position="221"/>
        <end position="266"/>
    </location>
</feature>
<dbReference type="InterPro" id="IPR039273">
    <property type="entry name" value="TEPSIN"/>
</dbReference>
<evidence type="ECO:0000259" key="6">
    <source>
        <dbReference type="PROSITE" id="PS50179"/>
    </source>
</evidence>
<dbReference type="InterPro" id="IPR016024">
    <property type="entry name" value="ARM-type_fold"/>
</dbReference>
<dbReference type="InterPro" id="IPR035802">
    <property type="entry name" value="ENTH/VHS_tepsin"/>
</dbReference>
<dbReference type="InterPro" id="IPR002014">
    <property type="entry name" value="VHS_dom"/>
</dbReference>
<gene>
    <name evidence="7" type="ORF">MANES_04G131700v8</name>
</gene>
<dbReference type="EMBL" id="CM004390">
    <property type="protein sequence ID" value="OAY53049.1"/>
    <property type="molecule type" value="Genomic_DNA"/>
</dbReference>
<dbReference type="Pfam" id="PF01417">
    <property type="entry name" value="ENTH"/>
    <property type="match status" value="1"/>
</dbReference>
<evidence type="ECO:0000313" key="7">
    <source>
        <dbReference type="EMBL" id="OAY53049.1"/>
    </source>
</evidence>
<feature type="region of interest" description="Disordered" evidence="5">
    <location>
        <begin position="186"/>
        <end position="205"/>
    </location>
</feature>
<dbReference type="GO" id="GO:0032588">
    <property type="term" value="C:trans-Golgi network membrane"/>
    <property type="evidence" value="ECO:0000318"/>
    <property type="project" value="GO_Central"/>
</dbReference>
<dbReference type="GO" id="GO:0043130">
    <property type="term" value="F:ubiquitin binding"/>
    <property type="evidence" value="ECO:0007669"/>
    <property type="project" value="InterPro"/>
</dbReference>
<comment type="subcellular location">
    <subcellularLocation>
        <location evidence="1">Cytoplasmic vesicle</location>
        <location evidence="1">Clathrin-coated vesicle</location>
    </subcellularLocation>
    <subcellularLocation>
        <location evidence="2">Golgi apparatus</location>
        <location evidence="2">trans-Golgi network</location>
    </subcellularLocation>
</comment>
<dbReference type="OrthoDB" id="118154at2759"/>
<dbReference type="PANTHER" id="PTHR21514:SF0">
    <property type="entry name" value="AP-4 COMPLEX ACCESSORY SUBUNIT TEPSIN"/>
    <property type="match status" value="1"/>
</dbReference>
<dbReference type="OMA" id="HESHRQG"/>
<dbReference type="PANTHER" id="PTHR21514">
    <property type="entry name" value="AP-4 COMPLEX ACCESSORY SUBUNIT TEPSIN"/>
    <property type="match status" value="1"/>
</dbReference>
<reference evidence="8" key="1">
    <citation type="journal article" date="2016" name="Nat. Biotechnol.">
        <title>Sequencing wild and cultivated cassava and related species reveals extensive interspecific hybridization and genetic diversity.</title>
        <authorList>
            <person name="Bredeson J.V."/>
            <person name="Lyons J.B."/>
            <person name="Prochnik S.E."/>
            <person name="Wu G.A."/>
            <person name="Ha C.M."/>
            <person name="Edsinger-Gonzales E."/>
            <person name="Grimwood J."/>
            <person name="Schmutz J."/>
            <person name="Rabbi I.Y."/>
            <person name="Egesi C."/>
            <person name="Nauluvula P."/>
            <person name="Lebot V."/>
            <person name="Ndunguru J."/>
            <person name="Mkamilo G."/>
            <person name="Bart R.S."/>
            <person name="Setter T.L."/>
            <person name="Gleadow R.M."/>
            <person name="Kulakow P."/>
            <person name="Ferguson M.E."/>
            <person name="Rounsley S."/>
            <person name="Rokhsar D.S."/>
        </authorList>
    </citation>
    <scope>NUCLEOTIDE SEQUENCE [LARGE SCALE GENOMIC DNA]</scope>
    <source>
        <strain evidence="8">cv. AM560-2</strain>
    </source>
</reference>
<evidence type="ECO:0000256" key="2">
    <source>
        <dbReference type="ARBA" id="ARBA00004601"/>
    </source>
</evidence>
<protein>
    <recommendedName>
        <fullName evidence="6">VHS domain-containing protein</fullName>
    </recommendedName>
</protein>
<sequence>MDSSRRAVDSFWRSRMVDAATSDEDKVAPVYKLEEICELLRSSHVSIVKEVSEFILKRLEHKSPIVKQKALRLIKYAVGKSGVEFRREMQRHSAAVRQLFHYRGQTDPLKGDALNKAVRDNAHEAISAIFAEENKPATTEDLNKRIQGFGNTNFEMPSEERKSFFSEVVDIGSASIKQGLSNFTQSHSLRKNDNGSYKGPTLRRSLTIENDHSDRYEPVQLHSENQGNIGVLKSATSGPWGQDSRVSSAGTENAGSSSSYTESKTREERLLETIVTSGGVRLQPTRDAIQAFLLQAAKVDALPLGRALESKLQSPVWQVRMKAVCVLESILRKRDDEHFSVIASYFSENKDAMVRCTESPQSSLREKSIRVLNLLGGEQAGRFMGNSEKSVKAETTSVQMPDLIDTGDSNDFFETKDSIKESHDQKTANLTTSTTSYVIDDLLGDSYDGGNSTEQKNDDDPFADVSFHTSERREHADDLFSGMTVDSNPGTNEYHMPTDKNGPEAFNIFGSNSELTQEQGNHKMDVNDLMAGMSINEKVAKMNQPGTTSEVLPETIFTDSSNHSGHQISNDALASILGSQVTGINANPIFPSGTMPYNIPPGIMLNPAFHMQPVNYGSMGNILAHQEFLATMSNFQHLSNLNAQNRGVGHVVGTNGGGYSSALPDIFQSNYPNQAPSSLVNNSKKEENRAFDFISDHLAAARDPKRVA</sequence>
<dbReference type="InterPro" id="IPR013809">
    <property type="entry name" value="ENTH"/>
</dbReference>
<accession>A0A2C9W266</accession>
<dbReference type="PROSITE" id="PS50179">
    <property type="entry name" value="VHS"/>
    <property type="match status" value="1"/>
</dbReference>
<dbReference type="STRING" id="3983.A0A2C9W266"/>
<dbReference type="AlphaFoldDB" id="A0A2C9W266"/>
<comment type="caution">
    <text evidence="7">The sequence shown here is derived from an EMBL/GenBank/DDBJ whole genome shotgun (WGS) entry which is preliminary data.</text>
</comment>
<organism evidence="7 8">
    <name type="scientific">Manihot esculenta</name>
    <name type="common">Cassava</name>
    <name type="synonym">Jatropha manihot</name>
    <dbReference type="NCBI Taxonomy" id="3983"/>
    <lineage>
        <taxon>Eukaryota</taxon>
        <taxon>Viridiplantae</taxon>
        <taxon>Streptophyta</taxon>
        <taxon>Embryophyta</taxon>
        <taxon>Tracheophyta</taxon>
        <taxon>Spermatophyta</taxon>
        <taxon>Magnoliopsida</taxon>
        <taxon>eudicotyledons</taxon>
        <taxon>Gunneridae</taxon>
        <taxon>Pentapetalae</taxon>
        <taxon>rosids</taxon>
        <taxon>fabids</taxon>
        <taxon>Malpighiales</taxon>
        <taxon>Euphorbiaceae</taxon>
        <taxon>Crotonoideae</taxon>
        <taxon>Manihoteae</taxon>
        <taxon>Manihot</taxon>
    </lineage>
</organism>